<organism evidence="1 2">
    <name type="scientific">Odynerus spinipes</name>
    <dbReference type="NCBI Taxonomy" id="1348599"/>
    <lineage>
        <taxon>Eukaryota</taxon>
        <taxon>Metazoa</taxon>
        <taxon>Ecdysozoa</taxon>
        <taxon>Arthropoda</taxon>
        <taxon>Hexapoda</taxon>
        <taxon>Insecta</taxon>
        <taxon>Pterygota</taxon>
        <taxon>Neoptera</taxon>
        <taxon>Endopterygota</taxon>
        <taxon>Hymenoptera</taxon>
        <taxon>Apocrita</taxon>
        <taxon>Aculeata</taxon>
        <taxon>Vespoidea</taxon>
        <taxon>Vespidae</taxon>
        <taxon>Eumeninae</taxon>
        <taxon>Odynerus</taxon>
    </lineage>
</organism>
<sequence length="156" mass="18376">MCKVIIYLEYIFLILYSKENSNTQDAKKNSSEAIFEPRIFGFDTSIRREKIARGLIALHRKLDSNNIMGYYIDRWSQTGENIVILEGFDNKHLKYLHDEVKYVALDTHVFHRRWSSGRDILVLTVFGQQDDLEDFFEGLIPLRNAPSRNVAYREIK</sequence>
<accession>A0AAD9RL56</accession>
<dbReference type="AlphaFoldDB" id="A0AAD9RL56"/>
<reference evidence="1" key="1">
    <citation type="submission" date="2021-08" db="EMBL/GenBank/DDBJ databases">
        <authorList>
            <person name="Misof B."/>
            <person name="Oliver O."/>
            <person name="Podsiadlowski L."/>
            <person name="Donath A."/>
            <person name="Peters R."/>
            <person name="Mayer C."/>
            <person name="Rust J."/>
            <person name="Gunkel S."/>
            <person name="Lesny P."/>
            <person name="Martin S."/>
            <person name="Oeyen J.P."/>
            <person name="Petersen M."/>
            <person name="Panagiotis P."/>
            <person name="Wilbrandt J."/>
            <person name="Tanja T."/>
        </authorList>
    </citation>
    <scope>NUCLEOTIDE SEQUENCE</scope>
    <source>
        <strain evidence="1">GBR_01_08_01A</strain>
        <tissue evidence="1">Thorax + abdomen</tissue>
    </source>
</reference>
<gene>
    <name evidence="1" type="ORF">KPH14_005137</name>
</gene>
<dbReference type="Proteomes" id="UP001258017">
    <property type="component" value="Unassembled WGS sequence"/>
</dbReference>
<comment type="caution">
    <text evidence="1">The sequence shown here is derived from an EMBL/GenBank/DDBJ whole genome shotgun (WGS) entry which is preliminary data.</text>
</comment>
<evidence type="ECO:0000313" key="1">
    <source>
        <dbReference type="EMBL" id="KAK2581470.1"/>
    </source>
</evidence>
<dbReference type="EMBL" id="JAIFRP010000039">
    <property type="protein sequence ID" value="KAK2581470.1"/>
    <property type="molecule type" value="Genomic_DNA"/>
</dbReference>
<reference evidence="1" key="2">
    <citation type="journal article" date="2023" name="Commun. Biol.">
        <title>Intrasexual cuticular hydrocarbon dimorphism in a wasp sheds light on hydrocarbon biosynthesis genes in Hymenoptera.</title>
        <authorList>
            <person name="Moris V.C."/>
            <person name="Podsiadlowski L."/>
            <person name="Martin S."/>
            <person name="Oeyen J.P."/>
            <person name="Donath A."/>
            <person name="Petersen M."/>
            <person name="Wilbrandt J."/>
            <person name="Misof B."/>
            <person name="Liedtke D."/>
            <person name="Thamm M."/>
            <person name="Scheiner R."/>
            <person name="Schmitt T."/>
            <person name="Niehuis O."/>
        </authorList>
    </citation>
    <scope>NUCLEOTIDE SEQUENCE</scope>
    <source>
        <strain evidence="1">GBR_01_08_01A</strain>
    </source>
</reference>
<name>A0AAD9RL56_9HYME</name>
<evidence type="ECO:0000313" key="2">
    <source>
        <dbReference type="Proteomes" id="UP001258017"/>
    </source>
</evidence>
<protein>
    <submittedName>
        <fullName evidence="1">Uncharacterized protein</fullName>
    </submittedName>
</protein>
<proteinExistence type="predicted"/>
<keyword evidence="2" id="KW-1185">Reference proteome</keyword>